<gene>
    <name evidence="1" type="ordered locus">Desru_3460</name>
</gene>
<dbReference type="InterPro" id="IPR005585">
    <property type="entry name" value="DUF327"/>
</dbReference>
<dbReference type="SUPFAM" id="SSF158397">
    <property type="entry name" value="TM1646-like"/>
    <property type="match status" value="1"/>
</dbReference>
<evidence type="ECO:0000313" key="2">
    <source>
        <dbReference type="Proteomes" id="UP000009234"/>
    </source>
</evidence>
<accession>F6DLM1</accession>
<evidence type="ECO:0008006" key="3">
    <source>
        <dbReference type="Google" id="ProtNLM"/>
    </source>
</evidence>
<dbReference type="Pfam" id="PF03885">
    <property type="entry name" value="DUF327"/>
    <property type="match status" value="1"/>
</dbReference>
<dbReference type="KEGG" id="dru:Desru_3460"/>
<dbReference type="HOGENOM" id="CLU_121413_2_0_9"/>
<dbReference type="eggNOG" id="COG1728">
    <property type="taxonomic scope" value="Bacteria"/>
</dbReference>
<dbReference type="InterPro" id="IPR024042">
    <property type="entry name" value="TM1646-like_dom_sf"/>
</dbReference>
<keyword evidence="2" id="KW-1185">Reference proteome</keyword>
<dbReference type="Gene3D" id="1.20.120.490">
    <property type="entry name" value="Hypothetical protein TM1646-like domain"/>
    <property type="match status" value="1"/>
</dbReference>
<dbReference type="STRING" id="696281.Desru_3460"/>
<name>F6DLM1_DESRL</name>
<dbReference type="RefSeq" id="WP_013843409.1">
    <property type="nucleotide sequence ID" value="NC_015589.1"/>
</dbReference>
<reference evidence="2" key="1">
    <citation type="submission" date="2011-05" db="EMBL/GenBank/DDBJ databases">
        <title>Complete sequence of Desulfotomaculum ruminis DSM 2154.</title>
        <authorList>
            <person name="Lucas S."/>
            <person name="Copeland A."/>
            <person name="Lapidus A."/>
            <person name="Cheng J.-F."/>
            <person name="Goodwin L."/>
            <person name="Pitluck S."/>
            <person name="Lu M."/>
            <person name="Detter J.C."/>
            <person name="Han C."/>
            <person name="Tapia R."/>
            <person name="Land M."/>
            <person name="Hauser L."/>
            <person name="Kyrpides N."/>
            <person name="Ivanova N."/>
            <person name="Mikhailova N."/>
            <person name="Pagani I."/>
            <person name="Stams A.J.M."/>
            <person name="Plugge C.M."/>
            <person name="Muyzer G."/>
            <person name="Kuever J."/>
            <person name="Parshina S.N."/>
            <person name="Ivanova A.E."/>
            <person name="Nazina T.N."/>
            <person name="Brambilla E."/>
            <person name="Spring S."/>
            <person name="Klenk H.-P."/>
            <person name="Woyke T."/>
        </authorList>
    </citation>
    <scope>NUCLEOTIDE SEQUENCE [LARGE SCALE GENOMIC DNA]</scope>
    <source>
        <strain evidence="2">ATCC 23193 / DSM 2154 / NCIB 8452 / DL</strain>
    </source>
</reference>
<protein>
    <recommendedName>
        <fullName evidence="3">DUF327 domain-containing protein</fullName>
    </recommendedName>
</protein>
<dbReference type="AlphaFoldDB" id="F6DLM1"/>
<evidence type="ECO:0000313" key="1">
    <source>
        <dbReference type="EMBL" id="AEG61663.1"/>
    </source>
</evidence>
<sequence>MLFVKISTITGQNKNSSRLRMSSAGTEGAKVKKTFSSSLDTADRDHTQKELMEMVEKIKAAGNKLKSAATEQNIKEYKGLVKEYLTYVLRNFHKLRHDRSVNYSTVYTRVEIINQEVEELTQRLLAQEKGNIDIVAEVDKIAGLIIDVFS</sequence>
<reference evidence="1 2" key="2">
    <citation type="journal article" date="2012" name="Stand. Genomic Sci.">
        <title>Complete genome sequence of the sulfate-reducing firmicute Desulfotomaculum ruminis type strain (DL(T)).</title>
        <authorList>
            <person name="Spring S."/>
            <person name="Visser M."/>
            <person name="Lu M."/>
            <person name="Copeland A."/>
            <person name="Lapidus A."/>
            <person name="Lucas S."/>
            <person name="Cheng J.F."/>
            <person name="Han C."/>
            <person name="Tapia R."/>
            <person name="Goodwin L.A."/>
            <person name="Pitluck S."/>
            <person name="Ivanova N."/>
            <person name="Land M."/>
            <person name="Hauser L."/>
            <person name="Larimer F."/>
            <person name="Rohde M."/>
            <person name="Goker M."/>
            <person name="Detter J.C."/>
            <person name="Kyrpides N.C."/>
            <person name="Woyke T."/>
            <person name="Schaap P.J."/>
            <person name="Plugge C.M."/>
            <person name="Muyzer G."/>
            <person name="Kuever J."/>
            <person name="Pereira I.A."/>
            <person name="Parshina S.N."/>
            <person name="Bernier-Latmani R."/>
            <person name="Stams A.J."/>
            <person name="Klenk H.P."/>
        </authorList>
    </citation>
    <scope>NUCLEOTIDE SEQUENCE [LARGE SCALE GENOMIC DNA]</scope>
    <source>
        <strain evidence="2">ATCC 23193 / DSM 2154 / NCIB 8452 / DL</strain>
    </source>
</reference>
<proteinExistence type="predicted"/>
<organism evidence="1 2">
    <name type="scientific">Desulforamulus ruminis (strain ATCC 23193 / DSM 2154 / NCIMB 8452 / DL)</name>
    <name type="common">Desulfotomaculum ruminis</name>
    <dbReference type="NCBI Taxonomy" id="696281"/>
    <lineage>
        <taxon>Bacteria</taxon>
        <taxon>Bacillati</taxon>
        <taxon>Bacillota</taxon>
        <taxon>Clostridia</taxon>
        <taxon>Eubacteriales</taxon>
        <taxon>Peptococcaceae</taxon>
        <taxon>Desulforamulus</taxon>
    </lineage>
</organism>
<dbReference type="Proteomes" id="UP000009234">
    <property type="component" value="Chromosome"/>
</dbReference>
<dbReference type="EMBL" id="CP002780">
    <property type="protein sequence ID" value="AEG61663.1"/>
    <property type="molecule type" value="Genomic_DNA"/>
</dbReference>